<name>A0A4Z1BKR2_9RHOB</name>
<comment type="caution">
    <text evidence="1">The sequence shown here is derived from an EMBL/GenBank/DDBJ whole genome shotgun (WGS) entry which is preliminary data.</text>
</comment>
<organism evidence="1 2">
    <name type="scientific">Paracoccus liaowanqingii</name>
    <dbReference type="NCBI Taxonomy" id="2560053"/>
    <lineage>
        <taxon>Bacteria</taxon>
        <taxon>Pseudomonadati</taxon>
        <taxon>Pseudomonadota</taxon>
        <taxon>Alphaproteobacteria</taxon>
        <taxon>Rhodobacterales</taxon>
        <taxon>Paracoccaceae</taxon>
        <taxon>Paracoccus</taxon>
    </lineage>
</organism>
<evidence type="ECO:0000313" key="2">
    <source>
        <dbReference type="Proteomes" id="UP000297972"/>
    </source>
</evidence>
<sequence>MTLTDTQWAIVRPALPCRECDPGRTGPDPRLFVEAVLWIA</sequence>
<dbReference type="EMBL" id="SRPG01000670">
    <property type="protein sequence ID" value="TGN33124.1"/>
    <property type="molecule type" value="Genomic_DNA"/>
</dbReference>
<gene>
    <name evidence="1" type="ORF">E4L95_23665</name>
</gene>
<proteinExistence type="predicted"/>
<dbReference type="AlphaFoldDB" id="A0A4Z1BKR2"/>
<keyword evidence="2" id="KW-1185">Reference proteome</keyword>
<evidence type="ECO:0000313" key="1">
    <source>
        <dbReference type="EMBL" id="TGN33124.1"/>
    </source>
</evidence>
<dbReference type="Proteomes" id="UP000297972">
    <property type="component" value="Unassembled WGS sequence"/>
</dbReference>
<protein>
    <submittedName>
        <fullName evidence="1">IS5/IS1182 family transposase</fullName>
    </submittedName>
</protein>
<reference evidence="1 2" key="1">
    <citation type="submission" date="2019-03" db="EMBL/GenBank/DDBJ databases">
        <authorList>
            <person name="Li J."/>
        </authorList>
    </citation>
    <scope>NUCLEOTIDE SEQUENCE [LARGE SCALE GENOMIC DNA]</scope>
    <source>
        <strain evidence="1 2">3058</strain>
    </source>
</reference>
<dbReference type="OrthoDB" id="32553at2"/>
<accession>A0A4Z1BKR2</accession>
<feature type="non-terminal residue" evidence="1">
    <location>
        <position position="40"/>
    </location>
</feature>